<dbReference type="InterPro" id="IPR000209">
    <property type="entry name" value="Peptidase_S8/S53_dom"/>
</dbReference>
<feature type="active site" description="Charge relay system" evidence="8 9">
    <location>
        <position position="209"/>
    </location>
</feature>
<dbReference type="InterPro" id="IPR036852">
    <property type="entry name" value="Peptidase_S8/S53_dom_sf"/>
</dbReference>
<keyword evidence="5 9" id="KW-0378">Hydrolase</keyword>
<dbReference type="CDD" id="cd02120">
    <property type="entry name" value="PA_subtilisin_like"/>
    <property type="match status" value="1"/>
</dbReference>
<dbReference type="Gene3D" id="3.50.30.30">
    <property type="match status" value="1"/>
</dbReference>
<dbReference type="Gene3D" id="2.60.40.10">
    <property type="entry name" value="Immunoglobulins"/>
    <property type="match status" value="1"/>
</dbReference>
<feature type="domain" description="Peptidase S8/S53" evidence="12">
    <location>
        <begin position="200"/>
        <end position="685"/>
    </location>
</feature>
<dbReference type="PRINTS" id="PR00723">
    <property type="entry name" value="SUBTILISIN"/>
</dbReference>
<evidence type="ECO:0000256" key="4">
    <source>
        <dbReference type="ARBA" id="ARBA00022729"/>
    </source>
</evidence>
<evidence type="ECO:0000256" key="9">
    <source>
        <dbReference type="PROSITE-ProRule" id="PRU01240"/>
    </source>
</evidence>
<dbReference type="PROSITE" id="PS51892">
    <property type="entry name" value="SUBTILASE"/>
    <property type="match status" value="1"/>
</dbReference>
<dbReference type="EMBL" id="CP052766">
    <property type="protein sequence ID" value="QJR82590.1"/>
    <property type="molecule type" value="Genomic_DNA"/>
</dbReference>
<dbReference type="InterPro" id="IPR034197">
    <property type="entry name" value="Peptidases_S8_3"/>
</dbReference>
<feature type="domain" description="PA" evidence="13">
    <location>
        <begin position="465"/>
        <end position="558"/>
    </location>
</feature>
<dbReference type="SUPFAM" id="SSF52743">
    <property type="entry name" value="Subtilisin-like"/>
    <property type="match status" value="1"/>
</dbReference>
<dbReference type="Gene3D" id="3.30.70.80">
    <property type="entry name" value="Peptidase S8 propeptide/proteinase inhibitor I9"/>
    <property type="match status" value="1"/>
</dbReference>
<dbReference type="GO" id="GO:0004252">
    <property type="term" value="F:serine-type endopeptidase activity"/>
    <property type="evidence" value="ECO:0007669"/>
    <property type="project" value="UniProtKB-UniRule"/>
</dbReference>
<dbReference type="Pfam" id="PF05922">
    <property type="entry name" value="Inhibitor_I9"/>
    <property type="match status" value="1"/>
</dbReference>
<evidence type="ECO:0000256" key="11">
    <source>
        <dbReference type="SAM" id="SignalP"/>
    </source>
</evidence>
<evidence type="ECO:0000256" key="10">
    <source>
        <dbReference type="RuleBase" id="RU003355"/>
    </source>
</evidence>
<evidence type="ECO:0000313" key="16">
    <source>
        <dbReference type="Proteomes" id="UP000219285"/>
    </source>
</evidence>
<reference evidence="15 16" key="2">
    <citation type="submission" date="2020-04" db="EMBL/GenBank/DDBJ databases">
        <title>Complete genome sequence of Alteromonas pelagimontana 5.12T.</title>
        <authorList>
            <person name="Sinha R.K."/>
            <person name="Krishnan K.P."/>
            <person name="Kurian J.P."/>
        </authorList>
    </citation>
    <scope>NUCLEOTIDE SEQUENCE [LARGE SCALE GENOMIC DNA]</scope>
    <source>
        <strain evidence="15 16">5.12</strain>
    </source>
</reference>
<proteinExistence type="inferred from homology"/>
<dbReference type="InterPro" id="IPR037045">
    <property type="entry name" value="S8pro/Inhibitor_I9_sf"/>
</dbReference>
<evidence type="ECO:0000259" key="12">
    <source>
        <dbReference type="Pfam" id="PF00082"/>
    </source>
</evidence>
<dbReference type="Pfam" id="PF02225">
    <property type="entry name" value="PA"/>
    <property type="match status" value="1"/>
</dbReference>
<reference evidence="16" key="1">
    <citation type="submission" date="2014-12" db="EMBL/GenBank/DDBJ databases">
        <title>Complete genome sequence of a multi-drug resistant Klebsiella pneumoniae.</title>
        <authorList>
            <person name="Hua X."/>
            <person name="Chen Q."/>
            <person name="Li X."/>
            <person name="Feng Y."/>
            <person name="Ruan Z."/>
            <person name="Yu Y."/>
        </authorList>
    </citation>
    <scope>NUCLEOTIDE SEQUENCE [LARGE SCALE GENOMIC DNA]</scope>
    <source>
        <strain evidence="16">5.12</strain>
    </source>
</reference>
<feature type="active site" description="Charge relay system" evidence="8 9">
    <location>
        <position position="287"/>
    </location>
</feature>
<evidence type="ECO:0000256" key="5">
    <source>
        <dbReference type="ARBA" id="ARBA00022801"/>
    </source>
</evidence>
<evidence type="ECO:0000259" key="13">
    <source>
        <dbReference type="Pfam" id="PF02225"/>
    </source>
</evidence>
<dbReference type="InterPro" id="IPR023828">
    <property type="entry name" value="Peptidase_S8_Ser-AS"/>
</dbReference>
<feature type="active site" description="Charge relay system" evidence="8 9">
    <location>
        <position position="643"/>
    </location>
</feature>
<feature type="chain" id="PRO_5026762632" evidence="11">
    <location>
        <begin position="21"/>
        <end position="1504"/>
    </location>
</feature>
<dbReference type="Pfam" id="PF00082">
    <property type="entry name" value="Peptidase_S8"/>
    <property type="match status" value="1"/>
</dbReference>
<dbReference type="KEGG" id="apel:CA267_018435"/>
<keyword evidence="2" id="KW-0964">Secreted</keyword>
<evidence type="ECO:0000256" key="2">
    <source>
        <dbReference type="ARBA" id="ARBA00022525"/>
    </source>
</evidence>
<evidence type="ECO:0000256" key="8">
    <source>
        <dbReference type="PIRSR" id="PIRSR615500-1"/>
    </source>
</evidence>
<dbReference type="PROSITE" id="PS00136">
    <property type="entry name" value="SUBTILASE_ASP"/>
    <property type="match status" value="1"/>
</dbReference>
<evidence type="ECO:0000313" key="15">
    <source>
        <dbReference type="EMBL" id="QJR82590.1"/>
    </source>
</evidence>
<evidence type="ECO:0000256" key="7">
    <source>
        <dbReference type="ARBA" id="ARBA00023180"/>
    </source>
</evidence>
<keyword evidence="4 11" id="KW-0732">Signal</keyword>
<accession>A0A6M4MJ16</accession>
<keyword evidence="16" id="KW-1185">Reference proteome</keyword>
<evidence type="ECO:0000256" key="6">
    <source>
        <dbReference type="ARBA" id="ARBA00022825"/>
    </source>
</evidence>
<dbReference type="Proteomes" id="UP000219285">
    <property type="component" value="Chromosome"/>
</dbReference>
<keyword evidence="6 9" id="KW-0720">Serine protease</keyword>
<dbReference type="InterPro" id="IPR045051">
    <property type="entry name" value="SBT"/>
</dbReference>
<dbReference type="CDD" id="cd04852">
    <property type="entry name" value="Peptidases_S8_3"/>
    <property type="match status" value="1"/>
</dbReference>
<evidence type="ECO:0000259" key="14">
    <source>
        <dbReference type="Pfam" id="PF05922"/>
    </source>
</evidence>
<organism evidence="15 16">
    <name type="scientific">Alteromonas pelagimontana</name>
    <dbReference type="NCBI Taxonomy" id="1858656"/>
    <lineage>
        <taxon>Bacteria</taxon>
        <taxon>Pseudomonadati</taxon>
        <taxon>Pseudomonadota</taxon>
        <taxon>Gammaproteobacteria</taxon>
        <taxon>Alteromonadales</taxon>
        <taxon>Alteromonadaceae</taxon>
        <taxon>Alteromonas/Salinimonas group</taxon>
        <taxon>Alteromonas</taxon>
    </lineage>
</organism>
<dbReference type="PROSITE" id="PS00138">
    <property type="entry name" value="SUBTILASE_SER"/>
    <property type="match status" value="1"/>
</dbReference>
<dbReference type="InterPro" id="IPR015500">
    <property type="entry name" value="Peptidase_S8_subtilisin-rel"/>
</dbReference>
<keyword evidence="3 9" id="KW-0645">Protease</keyword>
<dbReference type="Gene3D" id="2.60.120.380">
    <property type="match status" value="1"/>
</dbReference>
<dbReference type="SUPFAM" id="SSF52025">
    <property type="entry name" value="PA domain"/>
    <property type="match status" value="1"/>
</dbReference>
<gene>
    <name evidence="15" type="ORF">CA267_018435</name>
</gene>
<protein>
    <submittedName>
        <fullName evidence="15">S8 family serine peptidase</fullName>
    </submittedName>
</protein>
<dbReference type="GO" id="GO:0006508">
    <property type="term" value="P:proteolysis"/>
    <property type="evidence" value="ECO:0007669"/>
    <property type="project" value="UniProtKB-KW"/>
</dbReference>
<dbReference type="RefSeq" id="WP_170669091.1">
    <property type="nucleotide sequence ID" value="NZ_CP052766.1"/>
</dbReference>
<evidence type="ECO:0000256" key="3">
    <source>
        <dbReference type="ARBA" id="ARBA00022670"/>
    </source>
</evidence>
<feature type="domain" description="Inhibitor I9" evidence="14">
    <location>
        <begin position="60"/>
        <end position="172"/>
    </location>
</feature>
<dbReference type="PANTHER" id="PTHR10795">
    <property type="entry name" value="PROPROTEIN CONVERTASE SUBTILISIN/KEXIN"/>
    <property type="match status" value="1"/>
</dbReference>
<comment type="similarity">
    <text evidence="1 9 10">Belongs to the peptidase S8 family.</text>
</comment>
<sequence length="1504" mass="159022">MKISTSIAVALALLSASASANSDQQPNAAWLQPVSVNKKASYNVTTPWKLDESYAERDIYIVELNDAPVVSYEGANPAYSATAHYFKNSGNTSVQRISGSSQSAVKAYRGFLQGKQQDVLAEIKGKVGKIAPVANYEYALNGFAIQATPEQAAAIAAMPQVSHVERDKIVYLDTDTGPILIGANKVWDGTAAPTLNALQGEGTVIAILDTGINTDHPSFAAVGGDGYAHTNPLGNGAFLGDCAASFPSLCNDKLIGVFSYPDIVNAYADSDVFTKNLQRNGEDYNGHGSHVAATAAGNVLFDVKERVPEADVNESDGIESGFVYDRVSGVAPHANIISYQVCLPGDEGDAYVGCINSAILAALDDVVASGIVDVVNFSVSGGDDPWSSNVNKAWLRVQQAGIFAAHSAGNDGPDDYSTDKYSPWYTVVGATTHGRFINYEKNLTDFSGGNFTPNPMIGTSNTGEITAPIVYAGNYPNSNDPNGDPAQCLEPYPEGTFQGEIVVCDRGDIARIQKAKNVAVGGAGGYVLANVPGGADDLANDVYIVPGIHISTSNAKELRQWLATGSGHMATITASEGGITIDPASADILASFSSRGPNSTISTLTPHLVAPGVNIFAAYSDEQYGHDQTGTAPSDYNYLSGTSMASPHVAGAGALIKQAHPSWTPDQIRSVLMMTATTAVTGEDGVSAANWFEMGAGRIRVDEAIRSSLTLDESRDNYLAANPATGGEPRSLNVPAFTDANCVGTCTLTRTVTAAEAGEWQVSLDVLTDDFDVSVSPSSFALDKGESQTLSVTMNTMAINGNEWAYANLLLTPASGVELHLPVAAFAANGTIPDELEITAHRNHDSYLLPNLLSVEITDFSYVSYGLIPASVVKGSLQGDSDNSDYLDDTSDGIFLQEVTVSEGDIRLVAQTSDVTAIDLDMYILYDKNNNGIPEEGEVVGESTSFTADEYINLRQPEAGRYWILLQNWKPSFASATDTFMLSYAVVDSSPDSSLVLQGPDTTAALAEFDVRLLWDLDDASPGDRFFGAFALGTDNDNPTNLGITSVDIIRGENDVYIDSPSSQRVSVGEISTFSVNVMSNYTSEDRRYAIDVILPDSVTVIPDSVGSGGTVNGNVISWTTLQPALERPTSAYYFTNSITDKTCAASTAISDALSQLSSGRDISAIDTVNSYATYRHPVRFLGNDYAGFTVTKDGYITFANTLGASPWTSQSLPSEVAPNAVIAANWRKTNVNDSSRIGVAGLSDGSAVISWQRMEDAATATELPDFSVWLNAKDNEDMPAVILHYANLTSPQALTGIFGFENAMGTAGLSVPVSELPSHKDLQVCFYPSEANTEAVANLSFNVRLNQDAATGPIEVYARSAVTNVPGTREETSAVYSGVQVEGAPTVSISGNSSITELRGQTYTATVSDPNDDEVNVSWSQVSGPTATLQNSNRPTVTLTAPEIENTATIVLQATATDAMGNTASAQINITVNDRPSSSGGGGAFGWLMLLIIPCLMQRRRSH</sequence>
<dbReference type="Pfam" id="PF22352">
    <property type="entry name" value="K319L-like_PKD"/>
    <property type="match status" value="1"/>
</dbReference>
<dbReference type="InterPro" id="IPR003137">
    <property type="entry name" value="PA_domain"/>
</dbReference>
<name>A0A6M4MJ16_9ALTE</name>
<feature type="signal peptide" evidence="11">
    <location>
        <begin position="1"/>
        <end position="20"/>
    </location>
</feature>
<keyword evidence="7" id="KW-0325">Glycoprotein</keyword>
<dbReference type="InterPro" id="IPR046450">
    <property type="entry name" value="PA_dom_sf"/>
</dbReference>
<dbReference type="InterPro" id="IPR023827">
    <property type="entry name" value="Peptidase_S8_Asp-AS"/>
</dbReference>
<evidence type="ECO:0000256" key="1">
    <source>
        <dbReference type="ARBA" id="ARBA00011073"/>
    </source>
</evidence>
<dbReference type="InterPro" id="IPR013783">
    <property type="entry name" value="Ig-like_fold"/>
</dbReference>
<dbReference type="InterPro" id="IPR010259">
    <property type="entry name" value="S8pro/Inhibitor_I9"/>
</dbReference>
<dbReference type="Gene3D" id="3.40.50.200">
    <property type="entry name" value="Peptidase S8/S53 domain"/>
    <property type="match status" value="1"/>
</dbReference>